<proteinExistence type="predicted"/>
<dbReference type="Proteomes" id="UP000887568">
    <property type="component" value="Unplaced"/>
</dbReference>
<evidence type="ECO:0000313" key="2">
    <source>
        <dbReference type="EnsemblMetazoa" id="XP_038061260.1"/>
    </source>
</evidence>
<feature type="domain" description="VWFA" evidence="1">
    <location>
        <begin position="213"/>
        <end position="419"/>
    </location>
</feature>
<dbReference type="InterPro" id="IPR002035">
    <property type="entry name" value="VWF_A"/>
</dbReference>
<dbReference type="OMA" id="GHTNFEQ"/>
<keyword evidence="3" id="KW-1185">Reference proteome</keyword>
<dbReference type="SUPFAM" id="SSF53300">
    <property type="entry name" value="vWA-like"/>
    <property type="match status" value="1"/>
</dbReference>
<sequence>MEKIMCLWWLPIHHFFHCKMFVFSRINTTKFWSSILLLVLVSQACQGDFSIFLDDVENEINKLSAKTLSLHRGVCNELSLDCTSVFEKNSFACSTDEIEGEGSYCSSEQGTAYYTSEPGCSQCKNRRLNQAHSLVRTASSRCTCQDMMNADMCWTKGVEDDLKTTNLSGLLWQQIATTNGFTRLYPGSAQEECYSYDPRLRAWFVAASAGPKDVVVLIDSSASMSLVPSSRQASNLSLMQLAKQAVSHVLSTLTFVDYVAVAKFSTESEQVTVDEVYTLIQATRDNVNALIEEVNKIQPEGHTNFEQAFRLAFRVLERSASVGRTTACNKAILFMTDGSPTRGEDDPTTLAEIVDGLNTRSDGTKIASIFTYSISEVAETEISKHIACSAHGLWSQVETDTAASLQEQLSQYYEYFSTLHKGPSGIIWTEPYLDAFGADMVVTGAKAVYESSDASQSKLVAVVAMDISYAYIQKLESNKAAMMTELQRRQAFCPNIAMYSNCELEVLRQKVYAGGSVSYERNPDKICDASNICPLPNDTACPNRAFRYDKCTQHSQATLDYKEAACCGQFLPCQSSNVPSVTMSPILNAALTLLLAIIVCGLL</sequence>
<evidence type="ECO:0000259" key="1">
    <source>
        <dbReference type="PROSITE" id="PS50234"/>
    </source>
</evidence>
<dbReference type="SMART" id="SM00327">
    <property type="entry name" value="VWA"/>
    <property type="match status" value="1"/>
</dbReference>
<dbReference type="Pfam" id="PF00092">
    <property type="entry name" value="VWA"/>
    <property type="match status" value="1"/>
</dbReference>
<accession>A0A914ABH5</accession>
<protein>
    <recommendedName>
        <fullName evidence="1">VWFA domain-containing protein</fullName>
    </recommendedName>
</protein>
<dbReference type="GeneID" id="119731992"/>
<dbReference type="AlphaFoldDB" id="A0A914ABH5"/>
<name>A0A914ABH5_PATMI</name>
<organism evidence="2 3">
    <name type="scientific">Patiria miniata</name>
    <name type="common">Bat star</name>
    <name type="synonym">Asterina miniata</name>
    <dbReference type="NCBI Taxonomy" id="46514"/>
    <lineage>
        <taxon>Eukaryota</taxon>
        <taxon>Metazoa</taxon>
        <taxon>Echinodermata</taxon>
        <taxon>Eleutherozoa</taxon>
        <taxon>Asterozoa</taxon>
        <taxon>Asteroidea</taxon>
        <taxon>Valvatacea</taxon>
        <taxon>Valvatida</taxon>
        <taxon>Asterinidae</taxon>
        <taxon>Patiria</taxon>
    </lineage>
</organism>
<dbReference type="Gene3D" id="3.40.50.410">
    <property type="entry name" value="von Willebrand factor, type A domain"/>
    <property type="match status" value="1"/>
</dbReference>
<dbReference type="PANTHER" id="PTHR10166:SF66">
    <property type="entry name" value="VWFA AND CACHE DOMAIN-CONTAINING PROTEIN CG16868"/>
    <property type="match status" value="1"/>
</dbReference>
<evidence type="ECO:0000313" key="3">
    <source>
        <dbReference type="Proteomes" id="UP000887568"/>
    </source>
</evidence>
<dbReference type="PROSITE" id="PS50234">
    <property type="entry name" value="VWFA"/>
    <property type="match status" value="1"/>
</dbReference>
<dbReference type="Gene3D" id="3.30.450.20">
    <property type="entry name" value="PAS domain"/>
    <property type="match status" value="1"/>
</dbReference>
<dbReference type="InterPro" id="IPR036465">
    <property type="entry name" value="vWFA_dom_sf"/>
</dbReference>
<dbReference type="GO" id="GO:0005891">
    <property type="term" value="C:voltage-gated calcium channel complex"/>
    <property type="evidence" value="ECO:0007669"/>
    <property type="project" value="TreeGrafter"/>
</dbReference>
<dbReference type="GO" id="GO:0005245">
    <property type="term" value="F:voltage-gated calcium channel activity"/>
    <property type="evidence" value="ECO:0007669"/>
    <property type="project" value="TreeGrafter"/>
</dbReference>
<dbReference type="RefSeq" id="XP_038061260.1">
    <property type="nucleotide sequence ID" value="XM_038205332.1"/>
</dbReference>
<dbReference type="PANTHER" id="PTHR10166">
    <property type="entry name" value="VOLTAGE-DEPENDENT CALCIUM CHANNEL SUBUNIT ALPHA-2/DELTA-RELATED"/>
    <property type="match status" value="1"/>
</dbReference>
<dbReference type="EnsemblMetazoa" id="XM_038205332.1">
    <property type="protein sequence ID" value="XP_038061260.1"/>
    <property type="gene ID" value="LOC119731992"/>
</dbReference>
<dbReference type="OrthoDB" id="202775at2759"/>
<dbReference type="InterPro" id="IPR051173">
    <property type="entry name" value="Ca_channel_alpha-2/delta"/>
</dbReference>
<reference evidence="2" key="1">
    <citation type="submission" date="2022-11" db="UniProtKB">
        <authorList>
            <consortium name="EnsemblMetazoa"/>
        </authorList>
    </citation>
    <scope>IDENTIFICATION</scope>
</reference>